<protein>
    <recommendedName>
        <fullName evidence="3">CUB domain-containing protein</fullName>
    </recommendedName>
</protein>
<evidence type="ECO:0008006" key="3">
    <source>
        <dbReference type="Google" id="ProtNLM"/>
    </source>
</evidence>
<evidence type="ECO:0000313" key="2">
    <source>
        <dbReference type="Proteomes" id="UP000245119"/>
    </source>
</evidence>
<proteinExistence type="predicted"/>
<sequence length="215" mass="23631">MIAVDEASNSILIEYIANYSSYFDLSMTFLATQNFEENGIIQLLIRELNILSAIPECNDSATSYLEIYDGSQIDSNLLMRACSADELLSYNLVTSTTRRLVVVLTLDEDFGFTWASFKARYKSFNTSANYCTLYKILVAGPQAPGAPLPRCPLVAATPTDHAHWGTELSLRLHQLLASGLMSDKMTGKDDFHKDGAPGGFTSLLYPSTCIGTDVQ</sequence>
<dbReference type="AlphaFoldDB" id="A0A2T7PR75"/>
<dbReference type="Gene3D" id="2.60.120.290">
    <property type="entry name" value="Spermadhesin, CUB domain"/>
    <property type="match status" value="1"/>
</dbReference>
<accession>A0A2T7PR75</accession>
<dbReference type="EMBL" id="PZQS01000002">
    <property type="protein sequence ID" value="PVD35918.1"/>
    <property type="molecule type" value="Genomic_DNA"/>
</dbReference>
<name>A0A2T7PR75_POMCA</name>
<dbReference type="SUPFAM" id="SSF49854">
    <property type="entry name" value="Spermadhesin, CUB domain"/>
    <property type="match status" value="1"/>
</dbReference>
<gene>
    <name evidence="1" type="ORF">C0Q70_02887</name>
</gene>
<dbReference type="InterPro" id="IPR035914">
    <property type="entry name" value="Sperma_CUB_dom_sf"/>
</dbReference>
<dbReference type="Proteomes" id="UP000245119">
    <property type="component" value="Linkage Group LG2"/>
</dbReference>
<organism evidence="1 2">
    <name type="scientific">Pomacea canaliculata</name>
    <name type="common">Golden apple snail</name>
    <dbReference type="NCBI Taxonomy" id="400727"/>
    <lineage>
        <taxon>Eukaryota</taxon>
        <taxon>Metazoa</taxon>
        <taxon>Spiralia</taxon>
        <taxon>Lophotrochozoa</taxon>
        <taxon>Mollusca</taxon>
        <taxon>Gastropoda</taxon>
        <taxon>Caenogastropoda</taxon>
        <taxon>Architaenioglossa</taxon>
        <taxon>Ampullarioidea</taxon>
        <taxon>Ampullariidae</taxon>
        <taxon>Pomacea</taxon>
    </lineage>
</organism>
<keyword evidence="2" id="KW-1185">Reference proteome</keyword>
<comment type="caution">
    <text evidence="1">The sequence shown here is derived from an EMBL/GenBank/DDBJ whole genome shotgun (WGS) entry which is preliminary data.</text>
</comment>
<reference evidence="1 2" key="1">
    <citation type="submission" date="2018-04" db="EMBL/GenBank/DDBJ databases">
        <title>The genome of golden apple snail Pomacea canaliculata provides insight into stress tolerance and invasive adaptation.</title>
        <authorList>
            <person name="Liu C."/>
            <person name="Liu B."/>
            <person name="Ren Y."/>
            <person name="Zhang Y."/>
            <person name="Wang H."/>
            <person name="Li S."/>
            <person name="Jiang F."/>
            <person name="Yin L."/>
            <person name="Zhang G."/>
            <person name="Qian W."/>
            <person name="Fan W."/>
        </authorList>
    </citation>
    <scope>NUCLEOTIDE SEQUENCE [LARGE SCALE GENOMIC DNA]</scope>
    <source>
        <strain evidence="1">SZHN2017</strain>
        <tissue evidence="1">Muscle</tissue>
    </source>
</reference>
<evidence type="ECO:0000313" key="1">
    <source>
        <dbReference type="EMBL" id="PVD35918.1"/>
    </source>
</evidence>